<evidence type="ECO:0000313" key="7">
    <source>
        <dbReference type="Proteomes" id="UP000077381"/>
    </source>
</evidence>
<dbReference type="PANTHER" id="PTHR43537:SF5">
    <property type="entry name" value="UXU OPERON TRANSCRIPTIONAL REGULATOR"/>
    <property type="match status" value="1"/>
</dbReference>
<dbReference type="PROSITE" id="PS50949">
    <property type="entry name" value="HTH_GNTR"/>
    <property type="match status" value="1"/>
</dbReference>
<dbReference type="Proteomes" id="UP000077381">
    <property type="component" value="Unassembled WGS sequence"/>
</dbReference>
<accession>A0A177HM61</accession>
<protein>
    <submittedName>
        <fullName evidence="6">HTH-type transcriptional regulator LutR</fullName>
    </submittedName>
</protein>
<keyword evidence="2" id="KW-0238">DNA-binding</keyword>
<dbReference type="PANTHER" id="PTHR43537">
    <property type="entry name" value="TRANSCRIPTIONAL REGULATOR, GNTR FAMILY"/>
    <property type="match status" value="1"/>
</dbReference>
<dbReference type="AlphaFoldDB" id="A0A177HM61"/>
<feature type="region of interest" description="Disordered" evidence="4">
    <location>
        <begin position="1"/>
        <end position="23"/>
    </location>
</feature>
<dbReference type="Gene3D" id="1.10.10.10">
    <property type="entry name" value="Winged helix-like DNA-binding domain superfamily/Winged helix DNA-binding domain"/>
    <property type="match status" value="1"/>
</dbReference>
<keyword evidence="1" id="KW-0805">Transcription regulation</keyword>
<dbReference type="SUPFAM" id="SSF48008">
    <property type="entry name" value="GntR ligand-binding domain-like"/>
    <property type="match status" value="1"/>
</dbReference>
<dbReference type="InterPro" id="IPR000524">
    <property type="entry name" value="Tscrpt_reg_HTH_GntR"/>
</dbReference>
<dbReference type="InterPro" id="IPR011711">
    <property type="entry name" value="GntR_C"/>
</dbReference>
<evidence type="ECO:0000256" key="3">
    <source>
        <dbReference type="ARBA" id="ARBA00023163"/>
    </source>
</evidence>
<dbReference type="Pfam" id="PF07729">
    <property type="entry name" value="FCD"/>
    <property type="match status" value="1"/>
</dbReference>
<dbReference type="EMBL" id="LOHS01000108">
    <property type="protein sequence ID" value="OAH11497.1"/>
    <property type="molecule type" value="Genomic_DNA"/>
</dbReference>
<keyword evidence="3" id="KW-0804">Transcription</keyword>
<evidence type="ECO:0000259" key="5">
    <source>
        <dbReference type="PROSITE" id="PS50949"/>
    </source>
</evidence>
<evidence type="ECO:0000313" key="6">
    <source>
        <dbReference type="EMBL" id="OAH11497.1"/>
    </source>
</evidence>
<dbReference type="InterPro" id="IPR036390">
    <property type="entry name" value="WH_DNA-bd_sf"/>
</dbReference>
<dbReference type="SUPFAM" id="SSF46785">
    <property type="entry name" value="Winged helix' DNA-binding domain"/>
    <property type="match status" value="1"/>
</dbReference>
<comment type="caution">
    <text evidence="6">The sequence shown here is derived from an EMBL/GenBank/DDBJ whole genome shotgun (WGS) entry which is preliminary data.</text>
</comment>
<dbReference type="InterPro" id="IPR008920">
    <property type="entry name" value="TF_FadR/GntR_C"/>
</dbReference>
<dbReference type="GO" id="GO:0003677">
    <property type="term" value="F:DNA binding"/>
    <property type="evidence" value="ECO:0007669"/>
    <property type="project" value="UniProtKB-KW"/>
</dbReference>
<evidence type="ECO:0000256" key="2">
    <source>
        <dbReference type="ARBA" id="ARBA00023125"/>
    </source>
</evidence>
<evidence type="ECO:0000256" key="1">
    <source>
        <dbReference type="ARBA" id="ARBA00023015"/>
    </source>
</evidence>
<dbReference type="PATRIC" id="fig|1716141.3.peg.5436"/>
<dbReference type="STRING" id="1716141.STSP_51700"/>
<feature type="domain" description="HTH gntR-type" evidence="5">
    <location>
        <begin position="1"/>
        <end position="56"/>
    </location>
</feature>
<reference evidence="6 7" key="1">
    <citation type="submission" date="2015-12" db="EMBL/GenBank/DDBJ databases">
        <title>Genome sequence of Streptomyces sp. G25.</title>
        <authorList>
            <person name="Poehlein A."/>
            <person name="Roettig A."/>
            <person name="Hiessl S."/>
            <person name="Hauschild P."/>
            <person name="Schauer J."/>
            <person name="Madkour M.H."/>
            <person name="Al-Ansari A.M."/>
            <person name="Almakishah N.H."/>
            <person name="Steinbuechel A."/>
            <person name="Daniel R."/>
        </authorList>
    </citation>
    <scope>NUCLEOTIDE SEQUENCE [LARGE SCALE GENOMIC DNA]</scope>
    <source>
        <strain evidence="7">G25(2015)</strain>
    </source>
</reference>
<dbReference type="GO" id="GO:0003700">
    <property type="term" value="F:DNA-binding transcription factor activity"/>
    <property type="evidence" value="ECO:0007669"/>
    <property type="project" value="InterPro"/>
</dbReference>
<sequence length="236" mass="24891">MSSSLKPGARPSSEAQLSSDSKVGRATVREALRALGGNGLISKRRGSSGGSFVETFDHESPAAGPSVSMDAILRLGRIIEAETEYVRQALEVPAAELAAKNRMAEQIAGLEWLLEGERGLDPDDPHVGAFDLEFHSKIAAASGNRVLHALFTGLARALRGSAPPPPIKYHGSGGEVDTAGTVMASHISYFGEMGQTESSSRPITESSCRPAGVAGWAASWYLQLLNCLTLTHLPKI</sequence>
<dbReference type="SMART" id="SM00895">
    <property type="entry name" value="FCD"/>
    <property type="match status" value="1"/>
</dbReference>
<keyword evidence="7" id="KW-1185">Reference proteome</keyword>
<organism evidence="6 7">
    <name type="scientific">Streptomyces jeddahensis</name>
    <dbReference type="NCBI Taxonomy" id="1716141"/>
    <lineage>
        <taxon>Bacteria</taxon>
        <taxon>Bacillati</taxon>
        <taxon>Actinomycetota</taxon>
        <taxon>Actinomycetes</taxon>
        <taxon>Kitasatosporales</taxon>
        <taxon>Streptomycetaceae</taxon>
        <taxon>Streptomyces</taxon>
    </lineage>
</organism>
<dbReference type="Gene3D" id="1.20.120.530">
    <property type="entry name" value="GntR ligand-binding domain-like"/>
    <property type="match status" value="1"/>
</dbReference>
<name>A0A177HM61_9ACTN</name>
<proteinExistence type="predicted"/>
<evidence type="ECO:0000256" key="4">
    <source>
        <dbReference type="SAM" id="MobiDB-lite"/>
    </source>
</evidence>
<gene>
    <name evidence="6" type="primary">lutR_7</name>
    <name evidence="6" type="ORF">STSP_51700</name>
</gene>
<dbReference type="InterPro" id="IPR036388">
    <property type="entry name" value="WH-like_DNA-bd_sf"/>
</dbReference>